<dbReference type="PANTHER" id="PTHR13710:SF153">
    <property type="entry name" value="RECQ-LIKE DNA HELICASE BLM"/>
    <property type="match status" value="1"/>
</dbReference>
<dbReference type="GO" id="GO:0003677">
    <property type="term" value="F:DNA binding"/>
    <property type="evidence" value="ECO:0007669"/>
    <property type="project" value="UniProtKB-KW"/>
</dbReference>
<dbReference type="GO" id="GO:0009378">
    <property type="term" value="F:four-way junction helicase activity"/>
    <property type="evidence" value="ECO:0007669"/>
    <property type="project" value="TreeGrafter"/>
</dbReference>
<dbReference type="GO" id="GO:0000724">
    <property type="term" value="P:double-strand break repair via homologous recombination"/>
    <property type="evidence" value="ECO:0007669"/>
    <property type="project" value="TreeGrafter"/>
</dbReference>
<dbReference type="PANTHER" id="PTHR13710">
    <property type="entry name" value="DNA HELICASE RECQ FAMILY MEMBER"/>
    <property type="match status" value="1"/>
</dbReference>
<evidence type="ECO:0000256" key="4">
    <source>
        <dbReference type="ARBA" id="ARBA00023242"/>
    </source>
</evidence>
<dbReference type="GO" id="GO:0005737">
    <property type="term" value="C:cytoplasm"/>
    <property type="evidence" value="ECO:0007669"/>
    <property type="project" value="TreeGrafter"/>
</dbReference>
<dbReference type="EMBL" id="CAAALY010044024">
    <property type="protein sequence ID" value="VEL19948.1"/>
    <property type="molecule type" value="Genomic_DNA"/>
</dbReference>
<dbReference type="OrthoDB" id="10261556at2759"/>
<sequence>LKYHFRFIQSFNRANLKFEVRPKKPKNCTKEIIDVVRSEFPRRSGIVYCLSRNECEKVAQELKAAGLAAEAYHAGMTDQQRCRVQEQWIQEDKCKVSRFFSIFTNC</sequence>
<dbReference type="AlphaFoldDB" id="A0A3S5AGV0"/>
<dbReference type="GO" id="GO:0005694">
    <property type="term" value="C:chromosome"/>
    <property type="evidence" value="ECO:0007669"/>
    <property type="project" value="TreeGrafter"/>
</dbReference>
<evidence type="ECO:0000313" key="5">
    <source>
        <dbReference type="EMBL" id="VEL19948.1"/>
    </source>
</evidence>
<dbReference type="Gene3D" id="3.40.50.300">
    <property type="entry name" value="P-loop containing nucleotide triphosphate hydrolases"/>
    <property type="match status" value="1"/>
</dbReference>
<keyword evidence="3" id="KW-0413">Isomerase</keyword>
<name>A0A3S5AGV0_9PLAT</name>
<protein>
    <recommendedName>
        <fullName evidence="7">Helicase C-terminal domain-containing protein</fullName>
    </recommendedName>
</protein>
<evidence type="ECO:0000313" key="6">
    <source>
        <dbReference type="Proteomes" id="UP000784294"/>
    </source>
</evidence>
<organism evidence="5 6">
    <name type="scientific">Protopolystoma xenopodis</name>
    <dbReference type="NCBI Taxonomy" id="117903"/>
    <lineage>
        <taxon>Eukaryota</taxon>
        <taxon>Metazoa</taxon>
        <taxon>Spiralia</taxon>
        <taxon>Lophotrochozoa</taxon>
        <taxon>Platyhelminthes</taxon>
        <taxon>Monogenea</taxon>
        <taxon>Polyopisthocotylea</taxon>
        <taxon>Polystomatidea</taxon>
        <taxon>Polystomatidae</taxon>
        <taxon>Protopolystoma</taxon>
    </lineage>
</organism>
<dbReference type="GO" id="GO:0043138">
    <property type="term" value="F:3'-5' DNA helicase activity"/>
    <property type="evidence" value="ECO:0007669"/>
    <property type="project" value="TreeGrafter"/>
</dbReference>
<comment type="caution">
    <text evidence="5">The sequence shown here is derived from an EMBL/GenBank/DDBJ whole genome shotgun (WGS) entry which is preliminary data.</text>
</comment>
<comment type="similarity">
    <text evidence="1">Belongs to the helicase family. RecQ subfamily.</text>
</comment>
<evidence type="ECO:0000256" key="2">
    <source>
        <dbReference type="ARBA" id="ARBA00023125"/>
    </source>
</evidence>
<accession>A0A3S5AGV0</accession>
<evidence type="ECO:0000256" key="1">
    <source>
        <dbReference type="ARBA" id="ARBA00005446"/>
    </source>
</evidence>
<dbReference type="InterPro" id="IPR027417">
    <property type="entry name" value="P-loop_NTPase"/>
</dbReference>
<keyword evidence="6" id="KW-1185">Reference proteome</keyword>
<feature type="non-terminal residue" evidence="5">
    <location>
        <position position="1"/>
    </location>
</feature>
<keyword evidence="2" id="KW-0238">DNA-binding</keyword>
<reference evidence="5" key="1">
    <citation type="submission" date="2018-11" db="EMBL/GenBank/DDBJ databases">
        <authorList>
            <consortium name="Pathogen Informatics"/>
        </authorList>
    </citation>
    <scope>NUCLEOTIDE SEQUENCE</scope>
</reference>
<keyword evidence="4" id="KW-0539">Nucleus</keyword>
<dbReference type="SUPFAM" id="SSF52540">
    <property type="entry name" value="P-loop containing nucleoside triphosphate hydrolases"/>
    <property type="match status" value="1"/>
</dbReference>
<gene>
    <name evidence="5" type="ORF">PXEA_LOCUS13388</name>
</gene>
<dbReference type="GO" id="GO:0005634">
    <property type="term" value="C:nucleus"/>
    <property type="evidence" value="ECO:0007669"/>
    <property type="project" value="TreeGrafter"/>
</dbReference>
<proteinExistence type="inferred from homology"/>
<evidence type="ECO:0008006" key="7">
    <source>
        <dbReference type="Google" id="ProtNLM"/>
    </source>
</evidence>
<evidence type="ECO:0000256" key="3">
    <source>
        <dbReference type="ARBA" id="ARBA00023235"/>
    </source>
</evidence>
<dbReference type="Proteomes" id="UP000784294">
    <property type="component" value="Unassembled WGS sequence"/>
</dbReference>